<dbReference type="SUPFAM" id="SSF52172">
    <property type="entry name" value="CheY-like"/>
    <property type="match status" value="1"/>
</dbReference>
<name>A0A7C0ZIU1_UNCW3</name>
<dbReference type="GO" id="GO:0000160">
    <property type="term" value="P:phosphorelay signal transduction system"/>
    <property type="evidence" value="ECO:0007669"/>
    <property type="project" value="InterPro"/>
</dbReference>
<dbReference type="AlphaFoldDB" id="A0A7C0ZIU1"/>
<dbReference type="PANTHER" id="PTHR44591">
    <property type="entry name" value="STRESS RESPONSE REGULATOR PROTEIN 1"/>
    <property type="match status" value="1"/>
</dbReference>
<sequence length="123" mass="14259">MKVLIVDDEPSIRYLFSEFLKMKGFDTDEAENGIEGLKKFHKDNYDLLILDIKMGFKHGIEVLEDIRRQGYNTPVIICTAYKHLEEDVRITSSENVEFLAKPVDLQKLWEKVERLLGLKTNAG</sequence>
<gene>
    <name evidence="4" type="ORF">ENF18_06720</name>
</gene>
<dbReference type="Pfam" id="PF00072">
    <property type="entry name" value="Response_reg"/>
    <property type="match status" value="1"/>
</dbReference>
<dbReference type="PROSITE" id="PS50110">
    <property type="entry name" value="RESPONSE_REGULATORY"/>
    <property type="match status" value="1"/>
</dbReference>
<dbReference type="Gene3D" id="3.40.50.2300">
    <property type="match status" value="1"/>
</dbReference>
<protein>
    <submittedName>
        <fullName evidence="4">Response regulator</fullName>
    </submittedName>
</protein>
<proteinExistence type="predicted"/>
<dbReference type="InterPro" id="IPR011006">
    <property type="entry name" value="CheY-like_superfamily"/>
</dbReference>
<dbReference type="SMART" id="SM00448">
    <property type="entry name" value="REC"/>
    <property type="match status" value="1"/>
</dbReference>
<evidence type="ECO:0000259" key="3">
    <source>
        <dbReference type="PROSITE" id="PS50110"/>
    </source>
</evidence>
<organism evidence="4">
    <name type="scientific">candidate division WOR-3 bacterium</name>
    <dbReference type="NCBI Taxonomy" id="2052148"/>
    <lineage>
        <taxon>Bacteria</taxon>
        <taxon>Bacteria division WOR-3</taxon>
    </lineage>
</organism>
<dbReference type="EMBL" id="DQWE01000318">
    <property type="protein sequence ID" value="HDI83465.1"/>
    <property type="molecule type" value="Genomic_DNA"/>
</dbReference>
<dbReference type="Proteomes" id="UP000885847">
    <property type="component" value="Unassembled WGS sequence"/>
</dbReference>
<feature type="modified residue" description="4-aspartylphosphate" evidence="2">
    <location>
        <position position="51"/>
    </location>
</feature>
<dbReference type="InterPro" id="IPR001789">
    <property type="entry name" value="Sig_transdc_resp-reg_receiver"/>
</dbReference>
<comment type="caution">
    <text evidence="4">The sequence shown here is derived from an EMBL/GenBank/DDBJ whole genome shotgun (WGS) entry which is preliminary data.</text>
</comment>
<dbReference type="InterPro" id="IPR050595">
    <property type="entry name" value="Bact_response_regulator"/>
</dbReference>
<feature type="domain" description="Response regulatory" evidence="3">
    <location>
        <begin position="2"/>
        <end position="116"/>
    </location>
</feature>
<dbReference type="PANTHER" id="PTHR44591:SF3">
    <property type="entry name" value="RESPONSE REGULATORY DOMAIN-CONTAINING PROTEIN"/>
    <property type="match status" value="1"/>
</dbReference>
<evidence type="ECO:0000256" key="2">
    <source>
        <dbReference type="PROSITE-ProRule" id="PRU00169"/>
    </source>
</evidence>
<evidence type="ECO:0000313" key="4">
    <source>
        <dbReference type="EMBL" id="HDI83465.1"/>
    </source>
</evidence>
<keyword evidence="1 2" id="KW-0597">Phosphoprotein</keyword>
<reference evidence="4" key="1">
    <citation type="journal article" date="2020" name="mSystems">
        <title>Genome- and Community-Level Interaction Insights into Carbon Utilization and Element Cycling Functions of Hydrothermarchaeota in Hydrothermal Sediment.</title>
        <authorList>
            <person name="Zhou Z."/>
            <person name="Liu Y."/>
            <person name="Xu W."/>
            <person name="Pan J."/>
            <person name="Luo Z.H."/>
            <person name="Li M."/>
        </authorList>
    </citation>
    <scope>NUCLEOTIDE SEQUENCE [LARGE SCALE GENOMIC DNA]</scope>
    <source>
        <strain evidence="4">HyVt-102</strain>
    </source>
</reference>
<evidence type="ECO:0000256" key="1">
    <source>
        <dbReference type="ARBA" id="ARBA00022553"/>
    </source>
</evidence>
<accession>A0A7C0ZIU1</accession>